<evidence type="ECO:0000313" key="1">
    <source>
        <dbReference type="EMBL" id="QJR29736.1"/>
    </source>
</evidence>
<gene>
    <name evidence="1" type="ORF">HKT17_08435</name>
</gene>
<sequence>MQQENCTAQLGQWLAGSENGSVYYCQETGVVSLCLHYMTMRFEATAFRDLLGMMGFAQAEIQRIKQALEQPTLQGHNRQHAGGALH</sequence>
<organism evidence="1 2">
    <name type="scientific">Limnobacter profundi</name>
    <dbReference type="NCBI Taxonomy" id="2732163"/>
    <lineage>
        <taxon>Bacteria</taxon>
        <taxon>Pseudomonadati</taxon>
        <taxon>Pseudomonadota</taxon>
        <taxon>Betaproteobacteria</taxon>
        <taxon>Burkholderiales</taxon>
        <taxon>Burkholderiaceae</taxon>
        <taxon>Limnobacter</taxon>
    </lineage>
</organism>
<protein>
    <submittedName>
        <fullName evidence="1">Uncharacterized protein</fullName>
    </submittedName>
</protein>
<name>A0ABX6N6T5_9BURK</name>
<dbReference type="Proteomes" id="UP000501130">
    <property type="component" value="Chromosome"/>
</dbReference>
<accession>A0ABX6N6T5</accession>
<proteinExistence type="predicted"/>
<reference evidence="1 2" key="1">
    <citation type="submission" date="2020-05" db="EMBL/GenBank/DDBJ databases">
        <title>Compete genome of Limnobacter sp. SAORIC-580.</title>
        <authorList>
            <person name="Song J."/>
            <person name="Cho J.-C."/>
        </authorList>
    </citation>
    <scope>NUCLEOTIDE SEQUENCE [LARGE SCALE GENOMIC DNA]</scope>
    <source>
        <strain evidence="1 2">SAORIC-580</strain>
    </source>
</reference>
<dbReference type="RefSeq" id="WP_105029218.1">
    <property type="nucleotide sequence ID" value="NZ_CP053084.1"/>
</dbReference>
<keyword evidence="2" id="KW-1185">Reference proteome</keyword>
<dbReference type="EMBL" id="CP053084">
    <property type="protein sequence ID" value="QJR29736.1"/>
    <property type="molecule type" value="Genomic_DNA"/>
</dbReference>
<evidence type="ECO:0000313" key="2">
    <source>
        <dbReference type="Proteomes" id="UP000501130"/>
    </source>
</evidence>